<dbReference type="InterPro" id="IPR002642">
    <property type="entry name" value="LysoPLipase_cat_dom"/>
</dbReference>
<dbReference type="Pfam" id="PF01735">
    <property type="entry name" value="PLA2_B"/>
    <property type="match status" value="1"/>
</dbReference>
<sequence length="569" mass="64693">MDNRIANGEALDLNKRDIIRISRDISDKEKAIIRTRQIKVHSCLQKLGANFPMSNVPNIAVLGSGGSLRAMIALQGVLGELQKQGLLDAVMYLCGVSGSTWCMSYIYEHEEWTEHLPVLEEKLCNKLVSTAWDPKKAVDALVESSKDNTFSLTDFWSSVVVYAMLHELDHHSLSEQRRVSIQGKVPYPIYAAVDSKKLDDDTKTRPDIWFEFTPDEAGFFHSGAFVDMRLFGSIFENGKLKTMKDEKSISYLRGLWGSAFADFKVIEDFIKQISGNQATDSRCQHLPCQAASYIMQLLKHAIEEKSHEYCEKHLTGLMELLKDQDVNNTYNLCNFLKDKYGTLEKSETVTHVLTMAETFYWEFAAGKPLFTIHEEEDERSAWDTLRILKKTISCLREWKWGTNANYLYKCGGINDKGLTGTEELQLADAGLAINSAYPLVLRPEREVKLILSFDFSEGDPFETVKQAAIYCKKSQIPFPDIDVSELDKSKDSPSDCYIFQGSNTPTVMHFPLFNIVNCRDKVANWRDKYSTINLSYEEQEIKDLLEVAKGNVRNNAGRICQTMKNILPF</sequence>
<name>A0ABM5GPW8_9SAUR</name>
<dbReference type="PROSITE" id="PS51210">
    <property type="entry name" value="PLA2C"/>
    <property type="match status" value="1"/>
</dbReference>
<dbReference type="RefSeq" id="XP_072859704.1">
    <property type="nucleotide sequence ID" value="XM_073003603.1"/>
</dbReference>
<organism evidence="5 6">
    <name type="scientific">Pogona vitticeps</name>
    <name type="common">central bearded dragon</name>
    <dbReference type="NCBI Taxonomy" id="103695"/>
    <lineage>
        <taxon>Eukaryota</taxon>
        <taxon>Metazoa</taxon>
        <taxon>Chordata</taxon>
        <taxon>Craniata</taxon>
        <taxon>Vertebrata</taxon>
        <taxon>Euteleostomi</taxon>
        <taxon>Lepidosauria</taxon>
        <taxon>Squamata</taxon>
        <taxon>Bifurcata</taxon>
        <taxon>Unidentata</taxon>
        <taxon>Episquamata</taxon>
        <taxon>Toxicofera</taxon>
        <taxon>Iguania</taxon>
        <taxon>Acrodonta</taxon>
        <taxon>Agamidae</taxon>
        <taxon>Amphibolurinae</taxon>
        <taxon>Pogona</taxon>
    </lineage>
</organism>
<dbReference type="Gene3D" id="3.40.1090.10">
    <property type="entry name" value="Cytosolic phospholipase A2 catalytic domain"/>
    <property type="match status" value="1"/>
</dbReference>
<dbReference type="Proteomes" id="UP001652642">
    <property type="component" value="Chromosome 6"/>
</dbReference>
<proteinExistence type="predicted"/>
<dbReference type="GeneID" id="110070260"/>
<keyword evidence="3" id="KW-0442">Lipid degradation</keyword>
<keyword evidence="1 3" id="KW-0378">Hydrolase</keyword>
<dbReference type="SMART" id="SM00022">
    <property type="entry name" value="PLAc"/>
    <property type="match status" value="1"/>
</dbReference>
<evidence type="ECO:0000256" key="1">
    <source>
        <dbReference type="ARBA" id="ARBA00022801"/>
    </source>
</evidence>
<dbReference type="InterPro" id="IPR016035">
    <property type="entry name" value="Acyl_Trfase/lysoPLipase"/>
</dbReference>
<protein>
    <submittedName>
        <fullName evidence="6">Cytosolic phospholipase A2 gamma-like</fullName>
    </submittedName>
</protein>
<keyword evidence="5" id="KW-1185">Reference proteome</keyword>
<gene>
    <name evidence="6" type="primary">LOC110070260</name>
</gene>
<keyword evidence="2 3" id="KW-0443">Lipid metabolism</keyword>
<reference evidence="6" key="1">
    <citation type="submission" date="2025-08" db="UniProtKB">
        <authorList>
            <consortium name="RefSeq"/>
        </authorList>
    </citation>
    <scope>IDENTIFICATION</scope>
</reference>
<evidence type="ECO:0000313" key="5">
    <source>
        <dbReference type="Proteomes" id="UP001652642"/>
    </source>
</evidence>
<dbReference type="PANTHER" id="PTHR10728">
    <property type="entry name" value="CYTOSOLIC PHOSPHOLIPASE A2"/>
    <property type="match status" value="1"/>
</dbReference>
<dbReference type="SUPFAM" id="SSF52151">
    <property type="entry name" value="FabD/lysophospholipase-like"/>
    <property type="match status" value="1"/>
</dbReference>
<feature type="domain" description="PLA2c" evidence="4">
    <location>
        <begin position="11"/>
        <end position="569"/>
    </location>
</feature>
<evidence type="ECO:0000259" key="4">
    <source>
        <dbReference type="PROSITE" id="PS51210"/>
    </source>
</evidence>
<evidence type="ECO:0000256" key="2">
    <source>
        <dbReference type="ARBA" id="ARBA00023098"/>
    </source>
</evidence>
<accession>A0ABM5GPW8</accession>
<dbReference type="PANTHER" id="PTHR10728:SF39">
    <property type="entry name" value="CYTOSOLIC PHOSPHOLIPASE A2 GAMMA"/>
    <property type="match status" value="1"/>
</dbReference>
<evidence type="ECO:0000313" key="6">
    <source>
        <dbReference type="RefSeq" id="XP_072859704.1"/>
    </source>
</evidence>
<evidence type="ECO:0000256" key="3">
    <source>
        <dbReference type="PROSITE-ProRule" id="PRU00555"/>
    </source>
</evidence>